<dbReference type="GO" id="GO:0043190">
    <property type="term" value="C:ATP-binding cassette (ABC) transporter complex"/>
    <property type="evidence" value="ECO:0007669"/>
    <property type="project" value="InterPro"/>
</dbReference>
<comment type="similarity">
    <text evidence="1">Belongs to the bacterial solute-binding protein 5 family.</text>
</comment>
<dbReference type="CDD" id="cd08514">
    <property type="entry name" value="PBP2_AppA_like"/>
    <property type="match status" value="1"/>
</dbReference>
<evidence type="ECO:0000256" key="1">
    <source>
        <dbReference type="ARBA" id="ARBA00005695"/>
    </source>
</evidence>
<dbReference type="FunFam" id="3.10.105.10:FF:000006">
    <property type="entry name" value="Peptide ABC transporter substrate-binding protein"/>
    <property type="match status" value="1"/>
</dbReference>
<evidence type="ECO:0000259" key="5">
    <source>
        <dbReference type="Pfam" id="PF00496"/>
    </source>
</evidence>
<accession>A0A1M5CRS9</accession>
<dbReference type="Proteomes" id="UP000184076">
    <property type="component" value="Unassembled WGS sequence"/>
</dbReference>
<feature type="domain" description="Solute-binding protein family 5" evidence="5">
    <location>
        <begin position="104"/>
        <end position="474"/>
    </location>
</feature>
<proteinExistence type="inferred from homology"/>
<organism evidence="6 7">
    <name type="scientific">Desulfacinum infernum DSM 9756</name>
    <dbReference type="NCBI Taxonomy" id="1121391"/>
    <lineage>
        <taxon>Bacteria</taxon>
        <taxon>Pseudomonadati</taxon>
        <taxon>Thermodesulfobacteriota</taxon>
        <taxon>Syntrophobacteria</taxon>
        <taxon>Syntrophobacterales</taxon>
        <taxon>Syntrophobacteraceae</taxon>
        <taxon>Desulfacinum</taxon>
    </lineage>
</organism>
<keyword evidence="7" id="KW-1185">Reference proteome</keyword>
<dbReference type="SUPFAM" id="SSF53850">
    <property type="entry name" value="Periplasmic binding protein-like II"/>
    <property type="match status" value="1"/>
</dbReference>
<dbReference type="AlphaFoldDB" id="A0A1M5CRS9"/>
<evidence type="ECO:0000313" key="6">
    <source>
        <dbReference type="EMBL" id="SHF57386.1"/>
    </source>
</evidence>
<dbReference type="PANTHER" id="PTHR30290">
    <property type="entry name" value="PERIPLASMIC BINDING COMPONENT OF ABC TRANSPORTER"/>
    <property type="match status" value="1"/>
</dbReference>
<sequence>MRTRTEKSNRKRTNGHLAKHRAALAAAVLLAAVLIGSAPRAWCQTPATAPASGTSRPADGDWLIVHLSAEPATLNPITATDAYASRINDYIYESLLRRDPETLELVPVLAESWEISDDHLTYTFHLKKNIRWQDGTPFTARDVLFSFQRINDPAVDAAHLRNYYRDIEKLEVLDDYTLRYHYRIPYFRALEFCGGIPIVPAHLFQDGRDFNQHPIGRSPVGTGPYRFVRWETGKEIVLERNESYWGERPHLDRIVFKIITDNTVALQVLKKGGLDLMGLRPIQWVKQTQSKRFQERFRKLKYYLPSYSYIGWNLRKPLFSDRRVRRAMTMLLDRQTILERLLFGLGTVVTGNFYVNSPDYNKAVRPYPYDPARAVALLKEAGWEDHDGDGVLDKDGTPFSFEFLISAGSMFAEQLATILQQNLKEVGIRMSIRKLEWAVFIQKIQSHDFDACTLGWSLSWESDPYQIWHSSQADKGSNFVGFRNEEADRIIEEARREFDPEKRRALYHRFHEIIHEEQPYTFLFTTEALVAVDRRFENVKVYPMGLEPREWWVPLERQRYGTARQ</sequence>
<evidence type="ECO:0000256" key="4">
    <source>
        <dbReference type="SAM" id="SignalP"/>
    </source>
</evidence>
<protein>
    <submittedName>
        <fullName evidence="6">Peptide/nickel transport system substrate-binding protein</fullName>
    </submittedName>
</protein>
<feature type="chain" id="PRO_5013381987" evidence="4">
    <location>
        <begin position="44"/>
        <end position="565"/>
    </location>
</feature>
<dbReference type="Pfam" id="PF00496">
    <property type="entry name" value="SBP_bac_5"/>
    <property type="match status" value="1"/>
</dbReference>
<name>A0A1M5CRS9_9BACT</name>
<evidence type="ECO:0000313" key="7">
    <source>
        <dbReference type="Proteomes" id="UP000184076"/>
    </source>
</evidence>
<dbReference type="PANTHER" id="PTHR30290:SF38">
    <property type="entry name" value="D,D-DIPEPTIDE-BINDING PERIPLASMIC PROTEIN DDPA-RELATED"/>
    <property type="match status" value="1"/>
</dbReference>
<evidence type="ECO:0000256" key="3">
    <source>
        <dbReference type="ARBA" id="ARBA00022729"/>
    </source>
</evidence>
<dbReference type="InterPro" id="IPR030678">
    <property type="entry name" value="Peptide/Ni-bd"/>
</dbReference>
<keyword evidence="2" id="KW-0813">Transport</keyword>
<dbReference type="InterPro" id="IPR000914">
    <property type="entry name" value="SBP_5_dom"/>
</dbReference>
<dbReference type="STRING" id="1121391.SAMN02745206_02257"/>
<evidence type="ECO:0000256" key="2">
    <source>
        <dbReference type="ARBA" id="ARBA00022448"/>
    </source>
</evidence>
<dbReference type="Gene3D" id="3.90.76.10">
    <property type="entry name" value="Dipeptide-binding Protein, Domain 1"/>
    <property type="match status" value="1"/>
</dbReference>
<dbReference type="RefSeq" id="WP_178371972.1">
    <property type="nucleotide sequence ID" value="NZ_FQVB01000021.1"/>
</dbReference>
<dbReference type="Gene3D" id="3.40.190.10">
    <property type="entry name" value="Periplasmic binding protein-like II"/>
    <property type="match status" value="1"/>
</dbReference>
<dbReference type="GO" id="GO:0015833">
    <property type="term" value="P:peptide transport"/>
    <property type="evidence" value="ECO:0007669"/>
    <property type="project" value="TreeGrafter"/>
</dbReference>
<dbReference type="GO" id="GO:1904680">
    <property type="term" value="F:peptide transmembrane transporter activity"/>
    <property type="evidence" value="ECO:0007669"/>
    <property type="project" value="TreeGrafter"/>
</dbReference>
<dbReference type="GO" id="GO:0030288">
    <property type="term" value="C:outer membrane-bounded periplasmic space"/>
    <property type="evidence" value="ECO:0007669"/>
    <property type="project" value="UniProtKB-ARBA"/>
</dbReference>
<dbReference type="InterPro" id="IPR039424">
    <property type="entry name" value="SBP_5"/>
</dbReference>
<dbReference type="EMBL" id="FQVB01000021">
    <property type="protein sequence ID" value="SHF57386.1"/>
    <property type="molecule type" value="Genomic_DNA"/>
</dbReference>
<dbReference type="PIRSF" id="PIRSF002741">
    <property type="entry name" value="MppA"/>
    <property type="match status" value="1"/>
</dbReference>
<reference evidence="7" key="1">
    <citation type="submission" date="2016-11" db="EMBL/GenBank/DDBJ databases">
        <authorList>
            <person name="Varghese N."/>
            <person name="Submissions S."/>
        </authorList>
    </citation>
    <scope>NUCLEOTIDE SEQUENCE [LARGE SCALE GENOMIC DNA]</scope>
    <source>
        <strain evidence="7">DSM 9756</strain>
    </source>
</reference>
<gene>
    <name evidence="6" type="ORF">SAMN02745206_02257</name>
</gene>
<keyword evidence="3 4" id="KW-0732">Signal</keyword>
<dbReference type="Gene3D" id="3.10.105.10">
    <property type="entry name" value="Dipeptide-binding Protein, Domain 3"/>
    <property type="match status" value="1"/>
</dbReference>
<feature type="signal peptide" evidence="4">
    <location>
        <begin position="1"/>
        <end position="43"/>
    </location>
</feature>